<dbReference type="Pfam" id="PF18699">
    <property type="entry name" value="MRPL52"/>
    <property type="match status" value="1"/>
</dbReference>
<evidence type="ECO:0000313" key="11">
    <source>
        <dbReference type="RefSeq" id="XP_055890237.1"/>
    </source>
</evidence>
<dbReference type="GO" id="GO:0032543">
    <property type="term" value="P:mitochondrial translation"/>
    <property type="evidence" value="ECO:0007669"/>
    <property type="project" value="InterPro"/>
</dbReference>
<dbReference type="AlphaFoldDB" id="A0A9W3ASH9"/>
<evidence type="ECO:0000256" key="5">
    <source>
        <dbReference type="ARBA" id="ARBA00023128"/>
    </source>
</evidence>
<sequence>MLLYWTQFLGFLLHLNKCLSLARTCPLLSSAYSKVLIHPSHSLHTSHTFLIDRRKDRAIAQYLYYQDHEKTLRHRNLSLVEMPDYSYIDGRPTELGDMQKLRQEKNYALTKHIVQLLEEMKMAQNELIANTRQEEETQQKRLASALNAKGTDL</sequence>
<keyword evidence="4" id="KW-0689">Ribosomal protein</keyword>
<keyword evidence="6" id="KW-0687">Ribonucleoprotein</keyword>
<evidence type="ECO:0000256" key="7">
    <source>
        <dbReference type="ARBA" id="ARBA00035181"/>
    </source>
</evidence>
<protein>
    <recommendedName>
        <fullName evidence="7">Large ribosomal subunit protein mL52</fullName>
    </recommendedName>
    <alternativeName>
        <fullName evidence="8">39S ribosomal protein L52, mitochondrial</fullName>
    </alternativeName>
</protein>
<evidence type="ECO:0000256" key="3">
    <source>
        <dbReference type="ARBA" id="ARBA00022946"/>
    </source>
</evidence>
<keyword evidence="5" id="KW-0496">Mitochondrion</keyword>
<evidence type="ECO:0000256" key="4">
    <source>
        <dbReference type="ARBA" id="ARBA00022980"/>
    </source>
</evidence>
<keyword evidence="9" id="KW-0732">Signal</keyword>
<gene>
    <name evidence="11" type="primary">LOC106073676</name>
</gene>
<dbReference type="GO" id="GO:0005762">
    <property type="term" value="C:mitochondrial large ribosomal subunit"/>
    <property type="evidence" value="ECO:0007669"/>
    <property type="project" value="InterPro"/>
</dbReference>
<evidence type="ECO:0000256" key="9">
    <source>
        <dbReference type="SAM" id="SignalP"/>
    </source>
</evidence>
<feature type="chain" id="PRO_5040778314" description="Large ribosomal subunit protein mL52" evidence="9">
    <location>
        <begin position="21"/>
        <end position="153"/>
    </location>
</feature>
<proteinExistence type="inferred from homology"/>
<accession>A0A9W3ASH9</accession>
<feature type="signal peptide" evidence="9">
    <location>
        <begin position="1"/>
        <end position="20"/>
    </location>
</feature>
<dbReference type="RefSeq" id="XP_055890237.1">
    <property type="nucleotide sequence ID" value="XM_056034262.1"/>
</dbReference>
<dbReference type="GO" id="GO:0003735">
    <property type="term" value="F:structural constituent of ribosome"/>
    <property type="evidence" value="ECO:0007669"/>
    <property type="project" value="InterPro"/>
</dbReference>
<comment type="similarity">
    <text evidence="2">Belongs to the mitochondrion-specific ribosomal protein mL52 family.</text>
</comment>
<dbReference type="PANTHER" id="PTHR34090">
    <property type="entry name" value="39S RIBOSOMAL PROTEIN L52, MITOCHONDRIAL"/>
    <property type="match status" value="1"/>
</dbReference>
<dbReference type="GeneID" id="106073676"/>
<evidence type="ECO:0000256" key="6">
    <source>
        <dbReference type="ARBA" id="ARBA00023274"/>
    </source>
</evidence>
<keyword evidence="3" id="KW-0809">Transit peptide</keyword>
<evidence type="ECO:0000256" key="8">
    <source>
        <dbReference type="ARBA" id="ARBA00035425"/>
    </source>
</evidence>
<evidence type="ECO:0000313" key="10">
    <source>
        <dbReference type="Proteomes" id="UP001165740"/>
    </source>
</evidence>
<dbReference type="OMA" id="FAQTHYM"/>
<keyword evidence="10" id="KW-1185">Reference proteome</keyword>
<dbReference type="InterPro" id="IPR034596">
    <property type="entry name" value="Ribosomal_mL52"/>
</dbReference>
<evidence type="ECO:0000256" key="1">
    <source>
        <dbReference type="ARBA" id="ARBA00004173"/>
    </source>
</evidence>
<comment type="subcellular location">
    <subcellularLocation>
        <location evidence="1">Mitochondrion</location>
    </subcellularLocation>
</comment>
<dbReference type="PANTHER" id="PTHR34090:SF1">
    <property type="entry name" value="LARGE RIBOSOMAL SUBUNIT PROTEIN ML52"/>
    <property type="match status" value="1"/>
</dbReference>
<name>A0A9W3ASH9_BIOGL</name>
<evidence type="ECO:0000256" key="2">
    <source>
        <dbReference type="ARBA" id="ARBA00007232"/>
    </source>
</evidence>
<organism evidence="10 11">
    <name type="scientific">Biomphalaria glabrata</name>
    <name type="common">Bloodfluke planorb</name>
    <name type="synonym">Freshwater snail</name>
    <dbReference type="NCBI Taxonomy" id="6526"/>
    <lineage>
        <taxon>Eukaryota</taxon>
        <taxon>Metazoa</taxon>
        <taxon>Spiralia</taxon>
        <taxon>Lophotrochozoa</taxon>
        <taxon>Mollusca</taxon>
        <taxon>Gastropoda</taxon>
        <taxon>Heterobranchia</taxon>
        <taxon>Euthyneura</taxon>
        <taxon>Panpulmonata</taxon>
        <taxon>Hygrophila</taxon>
        <taxon>Lymnaeoidea</taxon>
        <taxon>Planorbidae</taxon>
        <taxon>Biomphalaria</taxon>
    </lineage>
</organism>
<reference evidence="11" key="1">
    <citation type="submission" date="2025-08" db="UniProtKB">
        <authorList>
            <consortium name="RefSeq"/>
        </authorList>
    </citation>
    <scope>IDENTIFICATION</scope>
</reference>
<dbReference type="OrthoDB" id="10249237at2759"/>
<dbReference type="Proteomes" id="UP001165740">
    <property type="component" value="Chromosome 7"/>
</dbReference>